<feature type="domain" description="TonB-dependent receptor plug" evidence="6">
    <location>
        <begin position="34"/>
        <end position="150"/>
    </location>
</feature>
<comment type="subcellular location">
    <subcellularLocation>
        <location evidence="1 4">Cell outer membrane</location>
    </subcellularLocation>
</comment>
<evidence type="ECO:0000256" key="3">
    <source>
        <dbReference type="ARBA" id="ARBA00023237"/>
    </source>
</evidence>
<keyword evidence="3" id="KW-0998">Cell outer membrane</keyword>
<dbReference type="Pfam" id="PF07715">
    <property type="entry name" value="Plug"/>
    <property type="match status" value="1"/>
</dbReference>
<keyword evidence="8" id="KW-1185">Reference proteome</keyword>
<organism evidence="7 8">
    <name type="scientific">Parvularcula marina</name>
    <dbReference type="NCBI Taxonomy" id="2292771"/>
    <lineage>
        <taxon>Bacteria</taxon>
        <taxon>Pseudomonadati</taxon>
        <taxon>Pseudomonadota</taxon>
        <taxon>Alphaproteobacteria</taxon>
        <taxon>Parvularculales</taxon>
        <taxon>Parvularculaceae</taxon>
        <taxon>Parvularcula</taxon>
    </lineage>
</organism>
<evidence type="ECO:0000313" key="7">
    <source>
        <dbReference type="EMBL" id="RFB06324.1"/>
    </source>
</evidence>
<evidence type="ECO:0000256" key="1">
    <source>
        <dbReference type="ARBA" id="ARBA00004442"/>
    </source>
</evidence>
<keyword evidence="2 4" id="KW-0472">Membrane</keyword>
<dbReference type="Pfam" id="PF00593">
    <property type="entry name" value="TonB_dep_Rec_b-barrel"/>
    <property type="match status" value="1"/>
</dbReference>
<keyword evidence="7" id="KW-0675">Receptor</keyword>
<dbReference type="GO" id="GO:0009279">
    <property type="term" value="C:cell outer membrane"/>
    <property type="evidence" value="ECO:0007669"/>
    <property type="project" value="UniProtKB-SubCell"/>
</dbReference>
<sequence>MGAYAPAFAQDDADDDVVVVTGIRGSLMQSMDVKRESNGIVDAISAEDIGKFPDTNLAESLQRITGVSIDRVNGEGSLVTARGFGASFNLVTLNGRTMPTANVATVGGDQQADFATGSSRAFDFSNLASEGVSGLEVYKTGRAAIPSGGIGATVNISTARPLDNPGVRGTLSVKGVFDTSVEDGDELTPEIAGLYSWTNDNDTLGAAVFGSWQRRDSASVSATSNNWNINTGDFFLDTANGRINGSTVVTNPPAADQLVSYPNDSRYHLAEATRERLNGQAVLQFRPQENFTATVDYTYAENKLEEQRTDQTNWFNRPFGEVIFDDNPVVGTTVYLQETLNGVKDIGFEQQFRGSKDTLESLGLNAEWEVSDRLTLSLDAHTSKAESGPDAPNGTSSTLVSMGAPVVAAHSLDIRSGFPVQRYTLDDMLRGNGNGVLDVGDLGSQIARTNTSFQGQDVDELRLDASWDLDEIGSKLDFGVNWRASEMTMRRTQTQQTLGDWGINNPGDVQQFAPGVVSEYCLSCLYDDFEAGDARVAFKANAVELYSLLSAAYAGMGNPVNDTGRDFNVVEEDIFAVYGQITWEGDIGGMPANLVAGVRYEETDVSALAEVAIPQNIIWQADNDFTIALTSDVQPVSDSGSYDNLLPSMDFSLEFRPDVIGRVSFSETLARPNFGDLFVADDANTPPRPTALGGIATGSSGNAGLLPLVSKNFDVSLEWYFDDASYVSIGYFDKRVRNFIGVGQTTQNLFGLRDPSSGAAGSRSGDALDALSGLGADPTDVNLFTMTALIDQFGLTDAVTMFSANFSGGSLDQAFVDATFGAYDVVPDANDPLFAFEVTGPINNREGNIHGIEAAVQHFFGDTGFGVAANYTMVEGDVGIDVGADPNVDQFALEGLSDSANATLIYEKYGLSARLAYNWRGDFLASTNRSGGNRNPVFVDEFEQLDLNITYDITDNLAVSFEGINLTGENLRTYSRDYSNFWFIQELEPRYLVGARYKF</sequence>
<dbReference type="InterPro" id="IPR037066">
    <property type="entry name" value="Plug_dom_sf"/>
</dbReference>
<proteinExistence type="inferred from homology"/>
<reference evidence="7 8" key="1">
    <citation type="submission" date="2018-08" db="EMBL/GenBank/DDBJ databases">
        <title>Parvularcula sp. SM1705, isolated from surface water of the South Sea China.</title>
        <authorList>
            <person name="Sun L."/>
        </authorList>
    </citation>
    <scope>NUCLEOTIDE SEQUENCE [LARGE SCALE GENOMIC DNA]</scope>
    <source>
        <strain evidence="7 8">SM1705</strain>
    </source>
</reference>
<dbReference type="InterPro" id="IPR000531">
    <property type="entry name" value="Beta-barrel_TonB"/>
</dbReference>
<dbReference type="OrthoDB" id="5476657at2"/>
<dbReference type="InterPro" id="IPR012910">
    <property type="entry name" value="Plug_dom"/>
</dbReference>
<evidence type="ECO:0000313" key="8">
    <source>
        <dbReference type="Proteomes" id="UP000264589"/>
    </source>
</evidence>
<evidence type="ECO:0000256" key="4">
    <source>
        <dbReference type="RuleBase" id="RU003357"/>
    </source>
</evidence>
<dbReference type="Gene3D" id="2.40.170.20">
    <property type="entry name" value="TonB-dependent receptor, beta-barrel domain"/>
    <property type="match status" value="1"/>
</dbReference>
<dbReference type="AlphaFoldDB" id="A0A371RLM6"/>
<dbReference type="PANTHER" id="PTHR40980:SF3">
    <property type="entry name" value="TONB-DEPENDENT RECEPTOR-LIKE BETA-BARREL DOMAIN-CONTAINING PROTEIN"/>
    <property type="match status" value="1"/>
</dbReference>
<evidence type="ECO:0000259" key="6">
    <source>
        <dbReference type="Pfam" id="PF07715"/>
    </source>
</evidence>
<dbReference type="EMBL" id="QUQO01000001">
    <property type="protein sequence ID" value="RFB06324.1"/>
    <property type="molecule type" value="Genomic_DNA"/>
</dbReference>
<keyword evidence="4" id="KW-0798">TonB box</keyword>
<evidence type="ECO:0000256" key="2">
    <source>
        <dbReference type="ARBA" id="ARBA00023136"/>
    </source>
</evidence>
<dbReference type="Proteomes" id="UP000264589">
    <property type="component" value="Unassembled WGS sequence"/>
</dbReference>
<dbReference type="NCBIfam" id="TIGR01782">
    <property type="entry name" value="TonB-Xanth-Caul"/>
    <property type="match status" value="1"/>
</dbReference>
<comment type="caution">
    <text evidence="7">The sequence shown here is derived from an EMBL/GenBank/DDBJ whole genome shotgun (WGS) entry which is preliminary data.</text>
</comment>
<accession>A0A371RLM6</accession>
<dbReference type="InParanoid" id="A0A371RLM6"/>
<dbReference type="InterPro" id="IPR036942">
    <property type="entry name" value="Beta-barrel_TonB_sf"/>
</dbReference>
<protein>
    <submittedName>
        <fullName evidence="7">TonB-dependent receptor</fullName>
    </submittedName>
</protein>
<evidence type="ECO:0000259" key="5">
    <source>
        <dbReference type="Pfam" id="PF00593"/>
    </source>
</evidence>
<name>A0A371RLM6_9PROT</name>
<feature type="domain" description="TonB-dependent receptor-like beta-barrel" evidence="5">
    <location>
        <begin position="439"/>
        <end position="966"/>
    </location>
</feature>
<dbReference type="InterPro" id="IPR010104">
    <property type="entry name" value="TonB_rcpt_bac"/>
</dbReference>
<comment type="similarity">
    <text evidence="4">Belongs to the TonB-dependent receptor family.</text>
</comment>
<gene>
    <name evidence="7" type="ORF">DX908_02610</name>
</gene>
<dbReference type="PANTHER" id="PTHR40980">
    <property type="entry name" value="PLUG DOMAIN-CONTAINING PROTEIN"/>
    <property type="match status" value="1"/>
</dbReference>
<dbReference type="SUPFAM" id="SSF56935">
    <property type="entry name" value="Porins"/>
    <property type="match status" value="1"/>
</dbReference>
<dbReference type="Gene3D" id="2.170.130.10">
    <property type="entry name" value="TonB-dependent receptor, plug domain"/>
    <property type="match status" value="1"/>
</dbReference>